<name>A0ABX1RS70_9FLAO</name>
<evidence type="ECO:0000256" key="1">
    <source>
        <dbReference type="SAM" id="Phobius"/>
    </source>
</evidence>
<protein>
    <submittedName>
        <fullName evidence="2">Uncharacterized protein</fullName>
    </submittedName>
</protein>
<sequence length="223" mass="26122">MGDIFKHFIDLIKDKTTSWGFKTALFISVIALLFASDYYLGFSYNYHLNNKIGQLEKIGNLKKKYESDSIILVELTKMERKVFSKKHYSDELYRLFLKDSIKYEIPETIDQNDPKNNYPITNTNKPIRSIFWMAFSSNFLFTIMLPFLIFLPLYSKDGRKANAIVGWFASIIMIGIIGVITTWVSYQIPLILETPIWNYVLNFLIHTIFWSVIIKLGNNKKKN</sequence>
<keyword evidence="3" id="KW-1185">Reference proteome</keyword>
<comment type="caution">
    <text evidence="2">The sequence shown here is derived from an EMBL/GenBank/DDBJ whole genome shotgun (WGS) entry which is preliminary data.</text>
</comment>
<dbReference type="EMBL" id="JABBHF010000001">
    <property type="protein sequence ID" value="NMH86401.1"/>
    <property type="molecule type" value="Genomic_DNA"/>
</dbReference>
<dbReference type="RefSeq" id="WP_169669797.1">
    <property type="nucleotide sequence ID" value="NZ_JABBHF010000001.1"/>
</dbReference>
<proteinExistence type="predicted"/>
<keyword evidence="1" id="KW-1133">Transmembrane helix</keyword>
<organism evidence="2 3">
    <name type="scientific">Flavivirga algicola</name>
    <dbReference type="NCBI Taxonomy" id="2729136"/>
    <lineage>
        <taxon>Bacteria</taxon>
        <taxon>Pseudomonadati</taxon>
        <taxon>Bacteroidota</taxon>
        <taxon>Flavobacteriia</taxon>
        <taxon>Flavobacteriales</taxon>
        <taxon>Flavobacteriaceae</taxon>
        <taxon>Flavivirga</taxon>
    </lineage>
</organism>
<evidence type="ECO:0000313" key="3">
    <source>
        <dbReference type="Proteomes" id="UP000746690"/>
    </source>
</evidence>
<feature type="transmembrane region" description="Helical" evidence="1">
    <location>
        <begin position="163"/>
        <end position="184"/>
    </location>
</feature>
<feature type="transmembrane region" description="Helical" evidence="1">
    <location>
        <begin position="130"/>
        <end position="151"/>
    </location>
</feature>
<gene>
    <name evidence="2" type="ORF">HHX25_02680</name>
</gene>
<feature type="transmembrane region" description="Helical" evidence="1">
    <location>
        <begin position="21"/>
        <end position="40"/>
    </location>
</feature>
<reference evidence="2 3" key="1">
    <citation type="submission" date="2020-04" db="EMBL/GenBank/DDBJ databases">
        <title>A Flavivirga sp. nov.</title>
        <authorList>
            <person name="Sun X."/>
        </authorList>
    </citation>
    <scope>NUCLEOTIDE SEQUENCE [LARGE SCALE GENOMIC DNA]</scope>
    <source>
        <strain evidence="2 3">Y03</strain>
    </source>
</reference>
<evidence type="ECO:0000313" key="2">
    <source>
        <dbReference type="EMBL" id="NMH86401.1"/>
    </source>
</evidence>
<keyword evidence="1" id="KW-0812">Transmembrane</keyword>
<accession>A0ABX1RS70</accession>
<dbReference type="Proteomes" id="UP000746690">
    <property type="component" value="Unassembled WGS sequence"/>
</dbReference>
<keyword evidence="1" id="KW-0472">Membrane</keyword>
<feature type="transmembrane region" description="Helical" evidence="1">
    <location>
        <begin position="196"/>
        <end position="217"/>
    </location>
</feature>